<evidence type="ECO:0000259" key="8">
    <source>
        <dbReference type="Pfam" id="PF11203"/>
    </source>
</evidence>
<keyword evidence="5 7" id="KW-1133">Transmembrane helix</keyword>
<keyword evidence="4 7" id="KW-0812">Transmembrane</keyword>
<dbReference type="AlphaFoldDB" id="A0A366DFQ1"/>
<dbReference type="NCBIfam" id="TIGR03923">
    <property type="entry name" value="T7SS_EccE"/>
    <property type="match status" value="1"/>
</dbReference>
<dbReference type="Pfam" id="PF11203">
    <property type="entry name" value="EccE"/>
    <property type="match status" value="1"/>
</dbReference>
<accession>A0A366DFQ1</accession>
<feature type="domain" description="Type VII secretion system protein EccE" evidence="8">
    <location>
        <begin position="197"/>
        <end position="293"/>
    </location>
</feature>
<feature type="transmembrane region" description="Helical" evidence="7">
    <location>
        <begin position="58"/>
        <end position="81"/>
    </location>
</feature>
<dbReference type="Proteomes" id="UP000252586">
    <property type="component" value="Unassembled WGS sequence"/>
</dbReference>
<comment type="caution">
    <text evidence="9">The sequence shown here is derived from an EMBL/GenBank/DDBJ whole genome shotgun (WGS) entry which is preliminary data.</text>
</comment>
<keyword evidence="10" id="KW-1185">Reference proteome</keyword>
<protein>
    <submittedName>
        <fullName evidence="9">Type VII secretion protein EccE</fullName>
    </submittedName>
</protein>
<dbReference type="STRING" id="1210090.GCA_001613185_02161"/>
<evidence type="ECO:0000256" key="3">
    <source>
        <dbReference type="ARBA" id="ARBA00022475"/>
    </source>
</evidence>
<keyword evidence="3" id="KW-1003">Cell membrane</keyword>
<evidence type="ECO:0000256" key="5">
    <source>
        <dbReference type="ARBA" id="ARBA00022989"/>
    </source>
</evidence>
<keyword evidence="6 7" id="KW-0472">Membrane</keyword>
<evidence type="ECO:0000313" key="10">
    <source>
        <dbReference type="Proteomes" id="UP000252586"/>
    </source>
</evidence>
<dbReference type="EMBL" id="QNRE01000008">
    <property type="protein sequence ID" value="RBO88907.1"/>
    <property type="molecule type" value="Genomic_DNA"/>
</dbReference>
<dbReference type="GO" id="GO:0005886">
    <property type="term" value="C:plasma membrane"/>
    <property type="evidence" value="ECO:0007669"/>
    <property type="project" value="UniProtKB-SubCell"/>
</dbReference>
<evidence type="ECO:0000256" key="6">
    <source>
        <dbReference type="ARBA" id="ARBA00023136"/>
    </source>
</evidence>
<evidence type="ECO:0000256" key="4">
    <source>
        <dbReference type="ARBA" id="ARBA00022692"/>
    </source>
</evidence>
<feature type="transmembrane region" description="Helical" evidence="7">
    <location>
        <begin position="33"/>
        <end position="52"/>
    </location>
</feature>
<comment type="subcellular location">
    <subcellularLocation>
        <location evidence="1">Cell membrane</location>
    </subcellularLocation>
</comment>
<dbReference type="OrthoDB" id="4152590at2"/>
<evidence type="ECO:0000256" key="2">
    <source>
        <dbReference type="ARBA" id="ARBA00007759"/>
    </source>
</evidence>
<dbReference type="InterPro" id="IPR050051">
    <property type="entry name" value="EccE_dom"/>
</dbReference>
<dbReference type="RefSeq" id="WP_067507384.1">
    <property type="nucleotide sequence ID" value="NZ_QNRE01000008.1"/>
</dbReference>
<name>A0A366DFQ1_9NOCA</name>
<organism evidence="9 10">
    <name type="scientific">Nocardia puris</name>
    <dbReference type="NCBI Taxonomy" id="208602"/>
    <lineage>
        <taxon>Bacteria</taxon>
        <taxon>Bacillati</taxon>
        <taxon>Actinomycetota</taxon>
        <taxon>Actinomycetes</taxon>
        <taxon>Mycobacteriales</taxon>
        <taxon>Nocardiaceae</taxon>
        <taxon>Nocardia</taxon>
    </lineage>
</organism>
<sequence length="581" mass="61828">MASPTAEAAADAPVHPLRSTHFWLFRMFPLRRVLFVLLLANASALAALIFGAEPWVAAGIAVAVFVLFLAPFRGVCLAAYIAEKFTFARQKVGKRSAPVHRTPFDVPLPDGGSYGMRWDGRHVITMLRLDVPPPFVTRLSPSGLSTGDKVPLPELARCLNQFDIGLSSIDIISTGSRTASAGPVARLYDQILGPLPAVAHRTVWVVLRLDPLANAAAVDRRGGGSTGVLRSVIVATQRVANRLAAHGITASVLTGAELNSVVHQLTHGVELDDFTERPDALEHGDMHTTTYRVELDQLGPRGFADMWTTSTIATTVTMRLRRAPEEPGHKRSDATAGQRIDVSALVRFTTRAEPGELNLPGLIPLPGRQYRALIQTLPIDSAELALPEESVIGDADALTELTTPIAGCGQLVGADESGQGVAVPLIGPHVRRVDIVGGVLVAKQVILRAIAIGSTVVVHTSRHEEWRKMVDYVGSPGLTLATWSAGSQQANSHRSANVVVYDGVPVTGHHSDTTVVTVRGPGAGPTGFEPDITLVEDATEPNVVTVLSASGKTVVRMVATPFEISYLGVPEPVRALQDMSA</sequence>
<comment type="similarity">
    <text evidence="2">Belongs to the EccE family.</text>
</comment>
<evidence type="ECO:0000313" key="9">
    <source>
        <dbReference type="EMBL" id="RBO88907.1"/>
    </source>
</evidence>
<evidence type="ECO:0000256" key="1">
    <source>
        <dbReference type="ARBA" id="ARBA00004236"/>
    </source>
</evidence>
<dbReference type="InterPro" id="IPR021368">
    <property type="entry name" value="T7SS_EccE"/>
</dbReference>
<proteinExistence type="inferred from homology"/>
<reference evidence="9 10" key="1">
    <citation type="submission" date="2018-06" db="EMBL/GenBank/DDBJ databases">
        <title>Genomic Encyclopedia of Type Strains, Phase IV (KMG-IV): sequencing the most valuable type-strain genomes for metagenomic binning, comparative biology and taxonomic classification.</title>
        <authorList>
            <person name="Goeker M."/>
        </authorList>
    </citation>
    <scope>NUCLEOTIDE SEQUENCE [LARGE SCALE GENOMIC DNA]</scope>
    <source>
        <strain evidence="9 10">DSM 44599</strain>
    </source>
</reference>
<evidence type="ECO:0000256" key="7">
    <source>
        <dbReference type="SAM" id="Phobius"/>
    </source>
</evidence>
<gene>
    <name evidence="9" type="ORF">DFR74_108132</name>
</gene>